<keyword evidence="2" id="KW-0808">Transferase</keyword>
<feature type="domain" description="Glycosyltransferase 2-like" evidence="3">
    <location>
        <begin position="7"/>
        <end position="165"/>
    </location>
</feature>
<sequence length="338" mass="39545">MYEPLISIIVPVYKVEKYIHRCIESVLHQTYTNWELILVDDGSPDSCGRICDEYAMYHDKIVVIHKINQGVGAARNTGLHRAEGEWIYFLDSDDFIKEDTLEKMITFSNEGSYDIVMAGHSILKSSGKFIPCSDSWNESDDTSTIQKKILLDELPNFSCGKLYKRILWENVYFPVDMLIEDMYINPTLFYRAKHICIHKEALYYYSHENTNSIMRSKEFTTYMLNKYGRFLAWEEHVRIATIHAPELVPICTKYTILAAIKALLVYYGTDKKDARIDESKPLHFLKTHTDNSLPFIKKWQRKLLLSHAEVVVVMGRLYRNAFSLRILFKNIKNILRNK</sequence>
<dbReference type="Pfam" id="PF00535">
    <property type="entry name" value="Glycos_transf_2"/>
    <property type="match status" value="1"/>
</dbReference>
<dbReference type="Gene3D" id="3.90.550.10">
    <property type="entry name" value="Spore Coat Polysaccharide Biosynthesis Protein SpsA, Chain A"/>
    <property type="match status" value="1"/>
</dbReference>
<evidence type="ECO:0000256" key="1">
    <source>
        <dbReference type="ARBA" id="ARBA00022676"/>
    </source>
</evidence>
<proteinExistence type="predicted"/>
<dbReference type="RefSeq" id="WP_069177289.1">
    <property type="nucleotide sequence ID" value="NZ_CP017037.1"/>
</dbReference>
<accession>A0A1B3WEW1</accession>
<organism evidence="4 5">
    <name type="scientific">Dialister pneumosintes</name>
    <dbReference type="NCBI Taxonomy" id="39950"/>
    <lineage>
        <taxon>Bacteria</taxon>
        <taxon>Bacillati</taxon>
        <taxon>Bacillota</taxon>
        <taxon>Negativicutes</taxon>
        <taxon>Veillonellales</taxon>
        <taxon>Veillonellaceae</taxon>
        <taxon>Dialister</taxon>
    </lineage>
</organism>
<gene>
    <name evidence="4" type="ORF">BCB69_05840</name>
</gene>
<dbReference type="CDD" id="cd00761">
    <property type="entry name" value="Glyco_tranf_GTA_type"/>
    <property type="match status" value="1"/>
</dbReference>
<name>A0A1B3WEW1_9FIRM</name>
<protein>
    <recommendedName>
        <fullName evidence="3">Glycosyltransferase 2-like domain-containing protein</fullName>
    </recommendedName>
</protein>
<dbReference type="SUPFAM" id="SSF53448">
    <property type="entry name" value="Nucleotide-diphospho-sugar transferases"/>
    <property type="match status" value="1"/>
</dbReference>
<dbReference type="STRING" id="39950.BCB69_05840"/>
<dbReference type="GO" id="GO:0016757">
    <property type="term" value="F:glycosyltransferase activity"/>
    <property type="evidence" value="ECO:0007669"/>
    <property type="project" value="UniProtKB-KW"/>
</dbReference>
<dbReference type="PANTHER" id="PTHR22916:SF51">
    <property type="entry name" value="GLYCOSYLTRANSFERASE EPSH-RELATED"/>
    <property type="match status" value="1"/>
</dbReference>
<dbReference type="AlphaFoldDB" id="A0A1B3WEW1"/>
<dbReference type="KEGG" id="dpn:BCB69_05840"/>
<dbReference type="InterPro" id="IPR029044">
    <property type="entry name" value="Nucleotide-diphossugar_trans"/>
</dbReference>
<dbReference type="PANTHER" id="PTHR22916">
    <property type="entry name" value="GLYCOSYLTRANSFERASE"/>
    <property type="match status" value="1"/>
</dbReference>
<dbReference type="EMBL" id="CP017037">
    <property type="protein sequence ID" value="AOH39503.1"/>
    <property type="molecule type" value="Genomic_DNA"/>
</dbReference>
<keyword evidence="1" id="KW-0328">Glycosyltransferase</keyword>
<reference evidence="5" key="1">
    <citation type="submission" date="2016-08" db="EMBL/GenBank/DDBJ databases">
        <authorList>
            <person name="Holder M.E."/>
            <person name="Ajami N.J."/>
            <person name="Petrosino J.F."/>
        </authorList>
    </citation>
    <scope>NUCLEOTIDE SEQUENCE [LARGE SCALE GENOMIC DNA]</scope>
    <source>
        <strain evidence="5">F0677</strain>
    </source>
</reference>
<evidence type="ECO:0000259" key="3">
    <source>
        <dbReference type="Pfam" id="PF00535"/>
    </source>
</evidence>
<dbReference type="Proteomes" id="UP000094757">
    <property type="component" value="Chromosome"/>
</dbReference>
<dbReference type="InterPro" id="IPR001173">
    <property type="entry name" value="Glyco_trans_2-like"/>
</dbReference>
<evidence type="ECO:0000313" key="5">
    <source>
        <dbReference type="Proteomes" id="UP000094757"/>
    </source>
</evidence>
<evidence type="ECO:0000313" key="4">
    <source>
        <dbReference type="EMBL" id="AOH39503.1"/>
    </source>
</evidence>
<evidence type="ECO:0000256" key="2">
    <source>
        <dbReference type="ARBA" id="ARBA00022679"/>
    </source>
</evidence>